<feature type="region of interest" description="Disordered" evidence="1">
    <location>
        <begin position="1"/>
        <end position="86"/>
    </location>
</feature>
<feature type="compositionally biased region" description="Low complexity" evidence="1">
    <location>
        <begin position="46"/>
        <end position="76"/>
    </location>
</feature>
<keyword evidence="2" id="KW-1133">Transmembrane helix</keyword>
<sequence length="187" mass="19508">QPGPQPGRPGAYGQGAQPGQPGPQPGQPGAYGQGVQPGQPGPQPGQPGYNQQGYNQPGYNQQGYNQQGYNPNRYQPSTGAPQQGYNQGTQYQMQYQTEIKAAPNGMATASLVMGILSLVCCWCGYVGIAFGSLGIIFALLSKRDEPMSGQAKTGLTLSIIGLVLAVIAIVLFLLMDASSLMSEVIGS</sequence>
<feature type="compositionally biased region" description="Low complexity" evidence="1">
    <location>
        <begin position="27"/>
        <end position="38"/>
    </location>
</feature>
<proteinExistence type="predicted"/>
<organism evidence="3 4">
    <name type="scientific">Enterocloster asparagiformis</name>
    <dbReference type="NCBI Taxonomy" id="333367"/>
    <lineage>
        <taxon>Bacteria</taxon>
        <taxon>Bacillati</taxon>
        <taxon>Bacillota</taxon>
        <taxon>Clostridia</taxon>
        <taxon>Lachnospirales</taxon>
        <taxon>Lachnospiraceae</taxon>
        <taxon>Enterocloster</taxon>
    </lineage>
</organism>
<feature type="non-terminal residue" evidence="3">
    <location>
        <position position="1"/>
    </location>
</feature>
<feature type="compositionally biased region" description="Low complexity" evidence="1">
    <location>
        <begin position="8"/>
        <end position="19"/>
    </location>
</feature>
<reference evidence="3 4" key="1">
    <citation type="submission" date="2018-08" db="EMBL/GenBank/DDBJ databases">
        <title>A genome reference for cultivated species of the human gut microbiota.</title>
        <authorList>
            <person name="Zou Y."/>
            <person name="Xue W."/>
            <person name="Luo G."/>
        </authorList>
    </citation>
    <scope>NUCLEOTIDE SEQUENCE [LARGE SCALE GENOMIC DNA]</scope>
    <source>
        <strain evidence="3 4">AF04-15</strain>
    </source>
</reference>
<protein>
    <submittedName>
        <fullName evidence="3">DUF4190 domain-containing protein</fullName>
    </submittedName>
</protein>
<evidence type="ECO:0000313" key="3">
    <source>
        <dbReference type="EMBL" id="RGX22861.1"/>
    </source>
</evidence>
<dbReference type="EMBL" id="QSBM01000026">
    <property type="protein sequence ID" value="RGX22861.1"/>
    <property type="molecule type" value="Genomic_DNA"/>
</dbReference>
<evidence type="ECO:0000256" key="1">
    <source>
        <dbReference type="SAM" id="MobiDB-lite"/>
    </source>
</evidence>
<name>A0A413F820_9FIRM</name>
<feature type="transmembrane region" description="Helical" evidence="2">
    <location>
        <begin position="115"/>
        <end position="141"/>
    </location>
</feature>
<comment type="caution">
    <text evidence="3">The sequence shown here is derived from an EMBL/GenBank/DDBJ whole genome shotgun (WGS) entry which is preliminary data.</text>
</comment>
<accession>A0A413F820</accession>
<keyword evidence="2" id="KW-0472">Membrane</keyword>
<gene>
    <name evidence="3" type="ORF">DWV29_24965</name>
</gene>
<dbReference type="Proteomes" id="UP000283880">
    <property type="component" value="Unassembled WGS sequence"/>
</dbReference>
<dbReference type="AlphaFoldDB" id="A0A413F820"/>
<feature type="compositionally biased region" description="Polar residues" evidence="1">
    <location>
        <begin position="77"/>
        <end position="86"/>
    </location>
</feature>
<keyword evidence="2" id="KW-0812">Transmembrane</keyword>
<evidence type="ECO:0000313" key="4">
    <source>
        <dbReference type="Proteomes" id="UP000283880"/>
    </source>
</evidence>
<feature type="transmembrane region" description="Helical" evidence="2">
    <location>
        <begin position="153"/>
        <end position="174"/>
    </location>
</feature>
<evidence type="ECO:0000256" key="2">
    <source>
        <dbReference type="SAM" id="Phobius"/>
    </source>
</evidence>